<accession>A0AAD4LIC3</accession>
<comment type="caution">
    <text evidence="8">The sequence shown here is derived from an EMBL/GenBank/DDBJ whole genome shotgun (WGS) entry which is preliminary data.</text>
</comment>
<keyword evidence="4" id="KW-0269">Exonuclease</keyword>
<proteinExistence type="predicted"/>
<dbReference type="SMART" id="SM00479">
    <property type="entry name" value="EXOIII"/>
    <property type="match status" value="1"/>
</dbReference>
<dbReference type="GO" id="GO:0005634">
    <property type="term" value="C:nucleus"/>
    <property type="evidence" value="ECO:0007669"/>
    <property type="project" value="TreeGrafter"/>
</dbReference>
<dbReference type="PANTHER" id="PTHR12801">
    <property type="entry name" value="RNA EXONUCLEASE REXO1 / RECO3 FAMILY MEMBER-RELATED"/>
    <property type="match status" value="1"/>
</dbReference>
<dbReference type="AlphaFoldDB" id="A0AAD4LIC3"/>
<evidence type="ECO:0000256" key="3">
    <source>
        <dbReference type="ARBA" id="ARBA00022801"/>
    </source>
</evidence>
<dbReference type="GO" id="GO:0003676">
    <property type="term" value="F:nucleic acid binding"/>
    <property type="evidence" value="ECO:0007669"/>
    <property type="project" value="InterPro"/>
</dbReference>
<keyword evidence="1" id="KW-0698">rRNA processing</keyword>
<dbReference type="PANTHER" id="PTHR12801:SF45">
    <property type="entry name" value="RNA EXONUCLEASE 4"/>
    <property type="match status" value="1"/>
</dbReference>
<evidence type="ECO:0000256" key="4">
    <source>
        <dbReference type="ARBA" id="ARBA00022839"/>
    </source>
</evidence>
<dbReference type="Pfam" id="PF00929">
    <property type="entry name" value="RNase_T"/>
    <property type="match status" value="1"/>
</dbReference>
<dbReference type="InterPro" id="IPR036397">
    <property type="entry name" value="RNaseH_sf"/>
</dbReference>
<name>A0AAD4LIC3_9AGAM</name>
<dbReference type="InterPro" id="IPR013520">
    <property type="entry name" value="Ribonucl_H"/>
</dbReference>
<evidence type="ECO:0000256" key="5">
    <source>
        <dbReference type="ARBA" id="ARBA00025599"/>
    </source>
</evidence>
<dbReference type="GO" id="GO:0006364">
    <property type="term" value="P:rRNA processing"/>
    <property type="evidence" value="ECO:0007669"/>
    <property type="project" value="UniProtKB-KW"/>
</dbReference>
<evidence type="ECO:0000313" key="9">
    <source>
        <dbReference type="Proteomes" id="UP001201163"/>
    </source>
</evidence>
<evidence type="ECO:0000259" key="7">
    <source>
        <dbReference type="SMART" id="SM00479"/>
    </source>
</evidence>
<evidence type="ECO:0000313" key="8">
    <source>
        <dbReference type="EMBL" id="KAH8992055.1"/>
    </source>
</evidence>
<dbReference type="SUPFAM" id="SSF53098">
    <property type="entry name" value="Ribonuclease H-like"/>
    <property type="match status" value="1"/>
</dbReference>
<feature type="domain" description="Exonuclease" evidence="7">
    <location>
        <begin position="57"/>
        <end position="218"/>
    </location>
</feature>
<dbReference type="GO" id="GO:0004527">
    <property type="term" value="F:exonuclease activity"/>
    <property type="evidence" value="ECO:0007669"/>
    <property type="project" value="UniProtKB-KW"/>
</dbReference>
<dbReference type="Gene3D" id="3.30.420.10">
    <property type="entry name" value="Ribonuclease H-like superfamily/Ribonuclease H"/>
    <property type="match status" value="1"/>
</dbReference>
<organism evidence="8 9">
    <name type="scientific">Lactarius akahatsu</name>
    <dbReference type="NCBI Taxonomy" id="416441"/>
    <lineage>
        <taxon>Eukaryota</taxon>
        <taxon>Fungi</taxon>
        <taxon>Dikarya</taxon>
        <taxon>Basidiomycota</taxon>
        <taxon>Agaricomycotina</taxon>
        <taxon>Agaricomycetes</taxon>
        <taxon>Russulales</taxon>
        <taxon>Russulaceae</taxon>
        <taxon>Lactarius</taxon>
    </lineage>
</organism>
<gene>
    <name evidence="8" type="ORF">EDB92DRAFT_1859577</name>
</gene>
<keyword evidence="3" id="KW-0378">Hydrolase</keyword>
<evidence type="ECO:0000256" key="6">
    <source>
        <dbReference type="SAM" id="MobiDB-lite"/>
    </source>
</evidence>
<dbReference type="InterPro" id="IPR012337">
    <property type="entry name" value="RNaseH-like_sf"/>
</dbReference>
<keyword evidence="9" id="KW-1185">Reference proteome</keyword>
<feature type="compositionally biased region" description="Polar residues" evidence="6">
    <location>
        <begin position="20"/>
        <end position="34"/>
    </location>
</feature>
<sequence>MFIYHAKDKNKRGHITTTLRTNNRSTPLRKSSFSPRSPHQQPQAQPPPKIHLPENFMAVSAQIVYTGDTANIPIVARVSLTDYRGNVVLDTLVRPTHEVTNYRTAETGLVAAHLVNAPLFREVQHRVASLIRDKIIVGHNLWLFLSVMGISHPTINTRDVAAFVPFRRGLGCGSTTPPLHVLVHRLMGRSMGLGYEHPLENARAALDLYRSAERAWESAIDFGSWPCALPPVGYAEYFL</sequence>
<reference evidence="8" key="1">
    <citation type="submission" date="2022-01" db="EMBL/GenBank/DDBJ databases">
        <title>Comparative genomics reveals a dynamic genome evolution in the ectomycorrhizal milk-cap (Lactarius) mushrooms.</title>
        <authorList>
            <consortium name="DOE Joint Genome Institute"/>
            <person name="Lebreton A."/>
            <person name="Tang N."/>
            <person name="Kuo A."/>
            <person name="LaButti K."/>
            <person name="Drula E."/>
            <person name="Barry K."/>
            <person name="Clum A."/>
            <person name="Lipzen A."/>
            <person name="Mousain D."/>
            <person name="Ng V."/>
            <person name="Wang R."/>
            <person name="Wang X."/>
            <person name="Dai Y."/>
            <person name="Henrissat B."/>
            <person name="Grigoriev I.V."/>
            <person name="Guerin-Laguette A."/>
            <person name="Yu F."/>
            <person name="Martin F.M."/>
        </authorList>
    </citation>
    <scope>NUCLEOTIDE SEQUENCE</scope>
    <source>
        <strain evidence="8">QP</strain>
    </source>
</reference>
<feature type="region of interest" description="Disordered" evidence="6">
    <location>
        <begin position="20"/>
        <end position="49"/>
    </location>
</feature>
<dbReference type="InterPro" id="IPR047021">
    <property type="entry name" value="REXO1/3/4-like"/>
</dbReference>
<keyword evidence="2" id="KW-0540">Nuclease</keyword>
<protein>
    <recommendedName>
        <fullName evidence="7">Exonuclease domain-containing protein</fullName>
    </recommendedName>
</protein>
<dbReference type="Proteomes" id="UP001201163">
    <property type="component" value="Unassembled WGS sequence"/>
</dbReference>
<evidence type="ECO:0000256" key="1">
    <source>
        <dbReference type="ARBA" id="ARBA00022552"/>
    </source>
</evidence>
<comment type="function">
    <text evidence="5">Exoribonuclease involved in ribosome biosynthesis. Involved in the processing of ITS1, the internal transcribed spacer localized between the 18S and 5.8S rRNAs.</text>
</comment>
<dbReference type="EMBL" id="JAKELL010000024">
    <property type="protein sequence ID" value="KAH8992055.1"/>
    <property type="molecule type" value="Genomic_DNA"/>
</dbReference>
<evidence type="ECO:0000256" key="2">
    <source>
        <dbReference type="ARBA" id="ARBA00022722"/>
    </source>
</evidence>